<dbReference type="Proteomes" id="UP000187203">
    <property type="component" value="Unassembled WGS sequence"/>
</dbReference>
<evidence type="ECO:0000313" key="2">
    <source>
        <dbReference type="Proteomes" id="UP000187203"/>
    </source>
</evidence>
<gene>
    <name evidence="1" type="ORF">COLO4_36887</name>
</gene>
<evidence type="ECO:0000313" key="1">
    <source>
        <dbReference type="EMBL" id="OMO52989.1"/>
    </source>
</evidence>
<accession>A0A1R3G4G7</accession>
<organism evidence="1 2">
    <name type="scientific">Corchorus olitorius</name>
    <dbReference type="NCBI Taxonomy" id="93759"/>
    <lineage>
        <taxon>Eukaryota</taxon>
        <taxon>Viridiplantae</taxon>
        <taxon>Streptophyta</taxon>
        <taxon>Embryophyta</taxon>
        <taxon>Tracheophyta</taxon>
        <taxon>Spermatophyta</taxon>
        <taxon>Magnoliopsida</taxon>
        <taxon>eudicotyledons</taxon>
        <taxon>Gunneridae</taxon>
        <taxon>Pentapetalae</taxon>
        <taxon>rosids</taxon>
        <taxon>malvids</taxon>
        <taxon>Malvales</taxon>
        <taxon>Malvaceae</taxon>
        <taxon>Grewioideae</taxon>
        <taxon>Apeibeae</taxon>
        <taxon>Corchorus</taxon>
    </lineage>
</organism>
<sequence>MAESRYSFKPHRSEIVLEKYSLFLVQCYREASKAK</sequence>
<reference evidence="2" key="1">
    <citation type="submission" date="2013-09" db="EMBL/GenBank/DDBJ databases">
        <title>Corchorus olitorius genome sequencing.</title>
        <authorList>
            <person name="Alam M."/>
            <person name="Haque M.S."/>
            <person name="Islam M.S."/>
            <person name="Emdad E.M."/>
            <person name="Islam M.M."/>
            <person name="Ahmed B."/>
            <person name="Halim A."/>
            <person name="Hossen Q.M.M."/>
            <person name="Hossain M.Z."/>
            <person name="Ahmed R."/>
            <person name="Khan M.M."/>
            <person name="Islam R."/>
            <person name="Rashid M.M."/>
            <person name="Khan S.A."/>
            <person name="Rahman M.S."/>
            <person name="Alam M."/>
            <person name="Yahiya A.S."/>
            <person name="Khan M.S."/>
            <person name="Azam M.S."/>
            <person name="Haque T."/>
            <person name="Lashkar M.Z.H."/>
            <person name="Akhand A.I."/>
            <person name="Morshed G."/>
            <person name="Roy S."/>
            <person name="Uddin K.S."/>
            <person name="Rabeya T."/>
            <person name="Hossain A.S."/>
            <person name="Chowdhury A."/>
            <person name="Snigdha A.R."/>
            <person name="Mortoza M.S."/>
            <person name="Matin S.A."/>
            <person name="Hoque S.M.E."/>
            <person name="Islam M.K."/>
            <person name="Roy D.K."/>
            <person name="Haider R."/>
            <person name="Moosa M.M."/>
            <person name="Elias S.M."/>
            <person name="Hasan A.M."/>
            <person name="Jahan S."/>
            <person name="Shafiuddin M."/>
            <person name="Mahmood N."/>
            <person name="Shommy N.S."/>
        </authorList>
    </citation>
    <scope>NUCLEOTIDE SEQUENCE [LARGE SCALE GENOMIC DNA]</scope>
    <source>
        <strain evidence="2">cv. O-4</strain>
    </source>
</reference>
<dbReference type="AlphaFoldDB" id="A0A1R3G4G7"/>
<proteinExistence type="predicted"/>
<name>A0A1R3G4G7_9ROSI</name>
<protein>
    <submittedName>
        <fullName evidence="1">Uncharacterized protein</fullName>
    </submittedName>
</protein>
<comment type="caution">
    <text evidence="1">The sequence shown here is derived from an EMBL/GenBank/DDBJ whole genome shotgun (WGS) entry which is preliminary data.</text>
</comment>
<keyword evidence="2" id="KW-1185">Reference proteome</keyword>
<dbReference type="EMBL" id="AWUE01023699">
    <property type="protein sequence ID" value="OMO52989.1"/>
    <property type="molecule type" value="Genomic_DNA"/>
</dbReference>